<sequence length="73" mass="7598">MAADVVRAVPVFRGAVGGMPCLPLIDGFRGGVPPGRRVSWRVGGRWRGVRFAVASGAVRLMTLFMGSPFGGPG</sequence>
<dbReference type="Proteomes" id="UP000035366">
    <property type="component" value="Chromosome"/>
</dbReference>
<name>A0ABN4GL99_9ACTN</name>
<protein>
    <submittedName>
        <fullName evidence="1">Uncharacterized protein</fullName>
    </submittedName>
</protein>
<dbReference type="EMBL" id="CP011497">
    <property type="protein sequence ID" value="AKJ12782.1"/>
    <property type="molecule type" value="Genomic_DNA"/>
</dbReference>
<reference evidence="1 2" key="1">
    <citation type="journal article" date="2015" name="ISME J.">
        <title>Draft Genome Sequence of Streptomyces incarnatus NRRL8089, which Produces the Nucleoside Antibiotic Sinefungin.</title>
        <authorList>
            <person name="Oshima K."/>
            <person name="Hattori M."/>
            <person name="Shimizu H."/>
            <person name="Fukuda K."/>
            <person name="Nemoto M."/>
            <person name="Inagaki K."/>
            <person name="Tamura T."/>
        </authorList>
    </citation>
    <scope>NUCLEOTIDE SEQUENCE [LARGE SCALE GENOMIC DNA]</scope>
    <source>
        <strain evidence="1 2">NRRL 8089</strain>
    </source>
</reference>
<keyword evidence="2" id="KW-1185">Reference proteome</keyword>
<organism evidence="1 2">
    <name type="scientific">Streptomyces incarnatus</name>
    <dbReference type="NCBI Taxonomy" id="665007"/>
    <lineage>
        <taxon>Bacteria</taxon>
        <taxon>Bacillati</taxon>
        <taxon>Actinomycetota</taxon>
        <taxon>Actinomycetes</taxon>
        <taxon>Kitasatosporales</taxon>
        <taxon>Streptomycetaceae</taxon>
        <taxon>Streptomyces</taxon>
    </lineage>
</organism>
<evidence type="ECO:0000313" key="1">
    <source>
        <dbReference type="EMBL" id="AKJ12782.1"/>
    </source>
</evidence>
<evidence type="ECO:0000313" key="2">
    <source>
        <dbReference type="Proteomes" id="UP000035366"/>
    </source>
</evidence>
<accession>A0ABN4GL99</accession>
<gene>
    <name evidence="1" type="ORF">ABB07_22935</name>
</gene>
<proteinExistence type="predicted"/>